<proteinExistence type="predicted"/>
<dbReference type="AlphaFoldDB" id="A0AA88MBI8"/>
<comment type="caution">
    <text evidence="1">The sequence shown here is derived from an EMBL/GenBank/DDBJ whole genome shotgun (WGS) entry which is preliminary data.</text>
</comment>
<keyword evidence="2" id="KW-1185">Reference proteome</keyword>
<organism evidence="1 2">
    <name type="scientific">Channa striata</name>
    <name type="common">Snakehead murrel</name>
    <name type="synonym">Ophicephalus striatus</name>
    <dbReference type="NCBI Taxonomy" id="64152"/>
    <lineage>
        <taxon>Eukaryota</taxon>
        <taxon>Metazoa</taxon>
        <taxon>Chordata</taxon>
        <taxon>Craniata</taxon>
        <taxon>Vertebrata</taxon>
        <taxon>Euteleostomi</taxon>
        <taxon>Actinopterygii</taxon>
        <taxon>Neopterygii</taxon>
        <taxon>Teleostei</taxon>
        <taxon>Neoteleostei</taxon>
        <taxon>Acanthomorphata</taxon>
        <taxon>Anabantaria</taxon>
        <taxon>Anabantiformes</taxon>
        <taxon>Channoidei</taxon>
        <taxon>Channidae</taxon>
        <taxon>Channa</taxon>
    </lineage>
</organism>
<name>A0AA88MBI8_CHASR</name>
<sequence length="271" mass="30220">MMAEQDPRSQVILRSEVSSQSERLPEELSLVYLPARPVTLDFLRVSYLSFHAKPLVPSWSCWRLSPLSLDQRQGSQLTDSSLLQHNASVYSRVPDWSKSRKETNMCWKVNLSGNITAAKQEKNTHKEETTSSPPSPYLSCHDASLSGWFAPPATSRFLTVTQRGATVQVCVKGKAFSSLCVALTWSLCSQRRKPDVVRELKDRAVAVQLLLPALIDPVFLSASGHHVSCPTAPVSHRHLAQGGCGLDQSYHPWRESGYGPSRPHRFVDLWS</sequence>
<evidence type="ECO:0000313" key="2">
    <source>
        <dbReference type="Proteomes" id="UP001187415"/>
    </source>
</evidence>
<accession>A0AA88MBI8</accession>
<dbReference type="Proteomes" id="UP001187415">
    <property type="component" value="Unassembled WGS sequence"/>
</dbReference>
<gene>
    <name evidence="1" type="ORF">Q5P01_015473</name>
</gene>
<reference evidence="1" key="1">
    <citation type="submission" date="2023-07" db="EMBL/GenBank/DDBJ databases">
        <title>Chromosome-level Genome Assembly of Striped Snakehead (Channa striata).</title>
        <authorList>
            <person name="Liu H."/>
        </authorList>
    </citation>
    <scope>NUCLEOTIDE SEQUENCE</scope>
    <source>
        <strain evidence="1">Gz</strain>
        <tissue evidence="1">Muscle</tissue>
    </source>
</reference>
<dbReference type="EMBL" id="JAUPFM010000012">
    <property type="protein sequence ID" value="KAK2834989.1"/>
    <property type="molecule type" value="Genomic_DNA"/>
</dbReference>
<evidence type="ECO:0000313" key="1">
    <source>
        <dbReference type="EMBL" id="KAK2834989.1"/>
    </source>
</evidence>
<protein>
    <submittedName>
        <fullName evidence="1">Uncharacterized protein</fullName>
    </submittedName>
</protein>